<dbReference type="GO" id="GO:0000139">
    <property type="term" value="C:Golgi membrane"/>
    <property type="evidence" value="ECO:0007669"/>
    <property type="project" value="TreeGrafter"/>
</dbReference>
<comment type="subcellular location">
    <subcellularLocation>
        <location evidence="1">Endomembrane system</location>
        <topology evidence="1">Multi-pass membrane protein</topology>
    </subcellularLocation>
</comment>
<sequence length="187" mass="21304">MNRILHTVALIFIGCCSNVVFLELIIKPYPGSGNIVTFAQFVFIAIEGFINYYKWGSAQRNVPMKSYGVLVFMFFLVSVINNYALNFNIPMPLHMIFRSGSLIANLILGMILLKKRYSFRQIFSVVLITFGIILATYASSQSLNKQKETNKIRSNEMEPDFFKWLIGIGMLIFALLVSALMGIYQEK</sequence>
<dbReference type="PANTHER" id="PTHR10778:SF4">
    <property type="entry name" value="NUCLEOTIDE SUGAR TRANSPORTER SLC35B4"/>
    <property type="match status" value="1"/>
</dbReference>
<dbReference type="GO" id="GO:0005462">
    <property type="term" value="F:UDP-N-acetylglucosamine transmembrane transporter activity"/>
    <property type="evidence" value="ECO:0007669"/>
    <property type="project" value="TreeGrafter"/>
</dbReference>
<evidence type="ECO:0008006" key="11">
    <source>
        <dbReference type="Google" id="ProtNLM"/>
    </source>
</evidence>
<evidence type="ECO:0000256" key="4">
    <source>
        <dbReference type="ARBA" id="ARBA00022597"/>
    </source>
</evidence>
<reference evidence="9" key="1">
    <citation type="submission" date="2021-02" db="EMBL/GenBank/DDBJ databases">
        <authorList>
            <person name="Nowell W R."/>
        </authorList>
    </citation>
    <scope>NUCLEOTIDE SEQUENCE</scope>
</reference>
<dbReference type="Proteomes" id="UP000681967">
    <property type="component" value="Unassembled WGS sequence"/>
</dbReference>
<proteinExistence type="inferred from homology"/>
<gene>
    <name evidence="9" type="ORF">BYL167_LOCUS57536</name>
</gene>
<feature type="transmembrane region" description="Helical" evidence="8">
    <location>
        <begin position="67"/>
        <end position="85"/>
    </location>
</feature>
<dbReference type="AlphaFoldDB" id="A0A8S3DXM1"/>
<feature type="transmembrane region" description="Helical" evidence="8">
    <location>
        <begin position="161"/>
        <end position="184"/>
    </location>
</feature>
<evidence type="ECO:0000256" key="6">
    <source>
        <dbReference type="ARBA" id="ARBA00022989"/>
    </source>
</evidence>
<evidence type="ECO:0000313" key="10">
    <source>
        <dbReference type="Proteomes" id="UP000681967"/>
    </source>
</evidence>
<evidence type="ECO:0000256" key="8">
    <source>
        <dbReference type="SAM" id="Phobius"/>
    </source>
</evidence>
<dbReference type="EMBL" id="CAJOBH010225089">
    <property type="protein sequence ID" value="CAF5046428.1"/>
    <property type="molecule type" value="Genomic_DNA"/>
</dbReference>
<dbReference type="Pfam" id="PF08449">
    <property type="entry name" value="UAA"/>
    <property type="match status" value="1"/>
</dbReference>
<feature type="transmembrane region" description="Helical" evidence="8">
    <location>
        <begin position="122"/>
        <end position="141"/>
    </location>
</feature>
<evidence type="ECO:0000313" key="9">
    <source>
        <dbReference type="EMBL" id="CAF5046428.1"/>
    </source>
</evidence>
<accession>A0A8S3DXM1</accession>
<comment type="similarity">
    <text evidence="2">Belongs to the nucleotide-sugar transporter family. SLC35B subfamily.</text>
</comment>
<dbReference type="GO" id="GO:0005789">
    <property type="term" value="C:endoplasmic reticulum membrane"/>
    <property type="evidence" value="ECO:0007669"/>
    <property type="project" value="TreeGrafter"/>
</dbReference>
<dbReference type="InterPro" id="IPR037185">
    <property type="entry name" value="EmrE-like"/>
</dbReference>
<dbReference type="InterPro" id="IPR013657">
    <property type="entry name" value="SCL35B1-4/HUT1"/>
</dbReference>
<evidence type="ECO:0000256" key="7">
    <source>
        <dbReference type="ARBA" id="ARBA00023136"/>
    </source>
</evidence>
<feature type="transmembrane region" description="Helical" evidence="8">
    <location>
        <begin position="91"/>
        <end position="113"/>
    </location>
</feature>
<dbReference type="GO" id="GO:0005464">
    <property type="term" value="F:UDP-xylose transmembrane transporter activity"/>
    <property type="evidence" value="ECO:0007669"/>
    <property type="project" value="TreeGrafter"/>
</dbReference>
<evidence type="ECO:0000256" key="5">
    <source>
        <dbReference type="ARBA" id="ARBA00022692"/>
    </source>
</evidence>
<evidence type="ECO:0000256" key="1">
    <source>
        <dbReference type="ARBA" id="ARBA00004127"/>
    </source>
</evidence>
<keyword evidence="7 8" id="KW-0472">Membrane</keyword>
<dbReference type="SUPFAM" id="SSF103481">
    <property type="entry name" value="Multidrug resistance efflux transporter EmrE"/>
    <property type="match status" value="1"/>
</dbReference>
<comment type="caution">
    <text evidence="9">The sequence shown here is derived from an EMBL/GenBank/DDBJ whole genome shotgun (WGS) entry which is preliminary data.</text>
</comment>
<dbReference type="PROSITE" id="PS51257">
    <property type="entry name" value="PROKAR_LIPOPROTEIN"/>
    <property type="match status" value="1"/>
</dbReference>
<name>A0A8S3DXM1_9BILA</name>
<dbReference type="PANTHER" id="PTHR10778">
    <property type="entry name" value="SOLUTE CARRIER FAMILY 35 MEMBER B"/>
    <property type="match status" value="1"/>
</dbReference>
<protein>
    <recommendedName>
        <fullName evidence="11">UDP-xylose and UDP-N-acetylglucosamine transporter</fullName>
    </recommendedName>
</protein>
<keyword evidence="5 8" id="KW-0812">Transmembrane</keyword>
<feature type="non-terminal residue" evidence="9">
    <location>
        <position position="1"/>
    </location>
</feature>
<feature type="transmembrane region" description="Helical" evidence="8">
    <location>
        <begin position="38"/>
        <end position="55"/>
    </location>
</feature>
<evidence type="ECO:0000256" key="2">
    <source>
        <dbReference type="ARBA" id="ARBA00010694"/>
    </source>
</evidence>
<evidence type="ECO:0000256" key="3">
    <source>
        <dbReference type="ARBA" id="ARBA00022448"/>
    </source>
</evidence>
<keyword evidence="3" id="KW-0813">Transport</keyword>
<feature type="transmembrane region" description="Helical" evidence="8">
    <location>
        <begin position="7"/>
        <end position="26"/>
    </location>
</feature>
<organism evidence="9 10">
    <name type="scientific">Rotaria magnacalcarata</name>
    <dbReference type="NCBI Taxonomy" id="392030"/>
    <lineage>
        <taxon>Eukaryota</taxon>
        <taxon>Metazoa</taxon>
        <taxon>Spiralia</taxon>
        <taxon>Gnathifera</taxon>
        <taxon>Rotifera</taxon>
        <taxon>Eurotatoria</taxon>
        <taxon>Bdelloidea</taxon>
        <taxon>Philodinida</taxon>
        <taxon>Philodinidae</taxon>
        <taxon>Rotaria</taxon>
    </lineage>
</organism>
<keyword evidence="4" id="KW-0762">Sugar transport</keyword>
<keyword evidence="6 8" id="KW-1133">Transmembrane helix</keyword>